<dbReference type="AlphaFoldDB" id="A0A5E8HC01"/>
<dbReference type="EMBL" id="AOGX02000015">
    <property type="protein sequence ID" value="EOQ88971.1"/>
    <property type="molecule type" value="Genomic_DNA"/>
</dbReference>
<reference evidence="1 2" key="1">
    <citation type="submission" date="2013-04" db="EMBL/GenBank/DDBJ databases">
        <authorList>
            <person name="Harkins D.M."/>
            <person name="Durkin A.S."/>
            <person name="Brinkac L.M."/>
            <person name="Haft D.H."/>
            <person name="Selengut J.D."/>
            <person name="Sanka R."/>
            <person name="DePew J."/>
            <person name="Purushe J."/>
            <person name="Hartskeerl R.A."/>
            <person name="Ahmed A."/>
            <person name="van der Linden H."/>
            <person name="Goris M.G.A."/>
            <person name="Vinetz J.M."/>
            <person name="Sutton G.G."/>
            <person name="Nierman W.C."/>
            <person name="Fouts D.E."/>
        </authorList>
    </citation>
    <scope>NUCLEOTIDE SEQUENCE [LARGE SCALE GENOMIC DNA]</scope>
    <source>
        <strain evidence="1 2">Sao Paulo</strain>
    </source>
</reference>
<organism evidence="1 2">
    <name type="scientific">Leptospira yanagawae serovar Saopaulo str. Sao Paulo = ATCC 700523</name>
    <dbReference type="NCBI Taxonomy" id="1249483"/>
    <lineage>
        <taxon>Bacteria</taxon>
        <taxon>Pseudomonadati</taxon>
        <taxon>Spirochaetota</taxon>
        <taxon>Spirochaetia</taxon>
        <taxon>Leptospirales</taxon>
        <taxon>Leptospiraceae</taxon>
        <taxon>Leptospira</taxon>
    </lineage>
</organism>
<proteinExistence type="predicted"/>
<evidence type="ECO:0000313" key="2">
    <source>
        <dbReference type="Proteomes" id="UP000013996"/>
    </source>
</evidence>
<dbReference type="STRING" id="1249483.LEP1GSC202_0748"/>
<accession>A0A5E8HC01</accession>
<evidence type="ECO:0000313" key="1">
    <source>
        <dbReference type="EMBL" id="EOQ88971.1"/>
    </source>
</evidence>
<protein>
    <submittedName>
        <fullName evidence="1">Uncharacterized protein</fullName>
    </submittedName>
</protein>
<name>A0A5E8HC01_9LEPT</name>
<sequence length="50" mass="5816">MGRSFGPIGFYQNQLVTPGFPLLCKSTVPFTSKLPFNYRSRLKLRNHWTI</sequence>
<dbReference type="Proteomes" id="UP000013996">
    <property type="component" value="Unassembled WGS sequence"/>
</dbReference>
<comment type="caution">
    <text evidence="1">The sequence shown here is derived from an EMBL/GenBank/DDBJ whole genome shotgun (WGS) entry which is preliminary data.</text>
</comment>
<gene>
    <name evidence="1" type="ORF">LEP1GSC202_0748</name>
</gene>